<evidence type="ECO:0000256" key="2">
    <source>
        <dbReference type="SAM" id="Phobius"/>
    </source>
</evidence>
<evidence type="ECO:0000256" key="1">
    <source>
        <dbReference type="SAM" id="MobiDB-lite"/>
    </source>
</evidence>
<evidence type="ECO:0008006" key="5">
    <source>
        <dbReference type="Google" id="ProtNLM"/>
    </source>
</evidence>
<feature type="compositionally biased region" description="Low complexity" evidence="1">
    <location>
        <begin position="294"/>
        <end position="306"/>
    </location>
</feature>
<feature type="region of interest" description="Disordered" evidence="1">
    <location>
        <begin position="57"/>
        <end position="77"/>
    </location>
</feature>
<name>A0A0D1M3P4_9SPHN</name>
<feature type="region of interest" description="Disordered" evidence="1">
    <location>
        <begin position="290"/>
        <end position="316"/>
    </location>
</feature>
<dbReference type="Proteomes" id="UP000033203">
    <property type="component" value="Unassembled WGS sequence"/>
</dbReference>
<dbReference type="AlphaFoldDB" id="A0A0D1M3P4"/>
<sequence>MSDYVPIDPPSGARGAQGLRTGVFLAIIALAFVAGAVLTGYLMRHVPWLGGTTSAQKATPEPVNYNPALPLNANGERTNPQLDPNALASREATLAGQLSALETRTAAVTTDANAAAAQAGRAEGLLIAVAARRALDRGVGLGYLEEQLRSRFGTAQPKAVAAVIDAARQPVTLEDLRQGLEAIAPDIASVSTDGWLASLRREVAGLVVLRQAGTPSPRPADRLARARRLLDGGQVEAARAEVARLPGAAQAGNWMQAADRYIEARRALDLIENAALMGQAVARPIPPTTVEAQAPADTTPATDPDTNTQETTSVGM</sequence>
<keyword evidence="2" id="KW-0472">Membrane</keyword>
<keyword evidence="2" id="KW-0812">Transmembrane</keyword>
<organism evidence="3 4">
    <name type="scientific">Sphingomonas melonis</name>
    <dbReference type="NCBI Taxonomy" id="152682"/>
    <lineage>
        <taxon>Bacteria</taxon>
        <taxon>Pseudomonadati</taxon>
        <taxon>Pseudomonadota</taxon>
        <taxon>Alphaproteobacteria</taxon>
        <taxon>Sphingomonadales</taxon>
        <taxon>Sphingomonadaceae</taxon>
        <taxon>Sphingomonas</taxon>
    </lineage>
</organism>
<proteinExistence type="predicted"/>
<protein>
    <recommendedName>
        <fullName evidence="5">Inner membrane protein</fullName>
    </recommendedName>
</protein>
<reference evidence="3 4" key="1">
    <citation type="submission" date="2015-01" db="EMBL/GenBank/DDBJ databases">
        <title>Genome of Sphingomonas taxi strain 30a.</title>
        <authorList>
            <person name="Eevers N."/>
            <person name="Van Hamme J."/>
            <person name="Bottos E."/>
            <person name="Weyens N."/>
            <person name="Vangronsveld J."/>
        </authorList>
    </citation>
    <scope>NUCLEOTIDE SEQUENCE [LARGE SCALE GENOMIC DNA]</scope>
    <source>
        <strain evidence="3 4">30a</strain>
    </source>
</reference>
<gene>
    <name evidence="3" type="ORF">SR41_14035</name>
</gene>
<dbReference type="EMBL" id="JXTP01000074">
    <property type="protein sequence ID" value="KIU26550.1"/>
    <property type="molecule type" value="Genomic_DNA"/>
</dbReference>
<dbReference type="PATRIC" id="fig|1549858.7.peg.3959"/>
<feature type="compositionally biased region" description="Polar residues" evidence="1">
    <location>
        <begin position="307"/>
        <end position="316"/>
    </location>
</feature>
<comment type="caution">
    <text evidence="3">The sequence shown here is derived from an EMBL/GenBank/DDBJ whole genome shotgun (WGS) entry which is preliminary data.</text>
</comment>
<accession>A0A0D1M3P4</accession>
<keyword evidence="2" id="KW-1133">Transmembrane helix</keyword>
<feature type="transmembrane region" description="Helical" evidence="2">
    <location>
        <begin position="23"/>
        <end position="43"/>
    </location>
</feature>
<evidence type="ECO:0000313" key="3">
    <source>
        <dbReference type="EMBL" id="KIU26550.1"/>
    </source>
</evidence>
<evidence type="ECO:0000313" key="4">
    <source>
        <dbReference type="Proteomes" id="UP000033203"/>
    </source>
</evidence>